<accession>A0A853D3A2</accession>
<dbReference type="Pfam" id="PF13276">
    <property type="entry name" value="HTH_21"/>
    <property type="match status" value="1"/>
</dbReference>
<dbReference type="InterPro" id="IPR050900">
    <property type="entry name" value="Transposase_IS3/IS150/IS904"/>
</dbReference>
<dbReference type="PANTHER" id="PTHR46889">
    <property type="entry name" value="TRANSPOSASE INSF FOR INSERTION SEQUENCE IS3B-RELATED"/>
    <property type="match status" value="1"/>
</dbReference>
<sequence length="125" mass="13774">MAGLLGVSRAGYYAWARRGPAPSPRAARRQALAEQIAQIHEASNQTSGFRRVLAELRRCGVAASEGLVRALMRDLGIFGVQPRSRKRTTIPAEDEITRPDLLRRDFTADAPGQRLVGDITYLRTS</sequence>
<dbReference type="InterPro" id="IPR025948">
    <property type="entry name" value="HTH-like_dom"/>
</dbReference>
<comment type="caution">
    <text evidence="2">The sequence shown here is derived from an EMBL/GenBank/DDBJ whole genome shotgun (WGS) entry which is preliminary data.</text>
</comment>
<evidence type="ECO:0000259" key="1">
    <source>
        <dbReference type="Pfam" id="PF13276"/>
    </source>
</evidence>
<dbReference type="Proteomes" id="UP000578352">
    <property type="component" value="Unassembled WGS sequence"/>
</dbReference>
<reference evidence="2 3" key="1">
    <citation type="submission" date="2020-07" db="EMBL/GenBank/DDBJ databases">
        <title>Sequencing the genomes of 1000 actinobacteria strains.</title>
        <authorList>
            <person name="Klenk H.-P."/>
        </authorList>
    </citation>
    <scope>NUCLEOTIDE SEQUENCE [LARGE SCALE GENOMIC DNA]</scope>
    <source>
        <strain evidence="2 3">DSM 15165</strain>
    </source>
</reference>
<dbReference type="EMBL" id="JACCFL010000001">
    <property type="protein sequence ID" value="NYJ25864.1"/>
    <property type="molecule type" value="Genomic_DNA"/>
</dbReference>
<name>A0A853D3A2_9MICO</name>
<protein>
    <submittedName>
        <fullName evidence="2">Transposase InsO family protein</fullName>
    </submittedName>
</protein>
<dbReference type="AlphaFoldDB" id="A0A853D3A2"/>
<organism evidence="2 3">
    <name type="scientific">Leifsonia shinshuensis</name>
    <dbReference type="NCBI Taxonomy" id="150026"/>
    <lineage>
        <taxon>Bacteria</taxon>
        <taxon>Bacillati</taxon>
        <taxon>Actinomycetota</taxon>
        <taxon>Actinomycetes</taxon>
        <taxon>Micrococcales</taxon>
        <taxon>Microbacteriaceae</taxon>
        <taxon>Leifsonia</taxon>
    </lineage>
</organism>
<feature type="domain" description="HTH-like" evidence="1">
    <location>
        <begin position="28"/>
        <end position="84"/>
    </location>
</feature>
<gene>
    <name evidence="2" type="ORF">HNR13_004151</name>
</gene>
<evidence type="ECO:0000313" key="3">
    <source>
        <dbReference type="Proteomes" id="UP000578352"/>
    </source>
</evidence>
<proteinExistence type="predicted"/>
<evidence type="ECO:0000313" key="2">
    <source>
        <dbReference type="EMBL" id="NYJ25864.1"/>
    </source>
</evidence>
<dbReference type="PANTHER" id="PTHR46889:SF4">
    <property type="entry name" value="TRANSPOSASE INSO FOR INSERTION SEQUENCE ELEMENT IS911B-RELATED"/>
    <property type="match status" value="1"/>
</dbReference>